<sequence length="46" mass="4972">MLRLAALAVAKAAKVTSPTAMRLWLKRDGMNGVPQADGRWRGAGDY</sequence>
<keyword evidence="2" id="KW-1185">Reference proteome</keyword>
<evidence type="ECO:0000313" key="1">
    <source>
        <dbReference type="EMBL" id="CCD00942.1"/>
    </source>
</evidence>
<proteinExistence type="predicted"/>
<name>A0A9P1JW90_9PROT</name>
<evidence type="ECO:0000313" key="2">
    <source>
        <dbReference type="Proteomes" id="UP000007319"/>
    </source>
</evidence>
<reference evidence="1 2" key="1">
    <citation type="journal article" date="2011" name="PLoS Genet.">
        <title>Azospirillum genomes reveal transition of bacteria from aquatic to terrestrial environments.</title>
        <authorList>
            <person name="Wisniewski-Dye F."/>
            <person name="Borziak K."/>
            <person name="Khalsa-Moyers G."/>
            <person name="Alexandre G."/>
            <person name="Sukharnikov L.O."/>
            <person name="Wuichet K."/>
            <person name="Hurst G.B."/>
            <person name="McDonald W.H."/>
            <person name="Robertson J.S."/>
            <person name="Barbe V."/>
            <person name="Calteau A."/>
            <person name="Rouy Z."/>
            <person name="Mangenot S."/>
            <person name="Prigent-Combaret C."/>
            <person name="Normand P."/>
            <person name="Boyer M."/>
            <person name="Siguier P."/>
            <person name="Dessaux Y."/>
            <person name="Elmerich C."/>
            <person name="Condemine G."/>
            <person name="Krishnen G."/>
            <person name="Kennedy I."/>
            <person name="Paterson A.H."/>
            <person name="Gonzalez V."/>
            <person name="Mavingui P."/>
            <person name="Zhulin I.B."/>
        </authorList>
    </citation>
    <scope>NUCLEOTIDE SEQUENCE [LARGE SCALE GENOMIC DNA]</scope>
    <source>
        <strain evidence="1 2">Sp245</strain>
    </source>
</reference>
<gene>
    <name evidence="1" type="ORF">AZOBR_p1130165</name>
</gene>
<dbReference type="EMBL" id="HE577328">
    <property type="protein sequence ID" value="CCD00942.1"/>
    <property type="molecule type" value="Genomic_DNA"/>
</dbReference>
<dbReference type="AlphaFoldDB" id="A0A9P1JW90"/>
<dbReference type="KEGG" id="abs:AZOBR_p1130165"/>
<dbReference type="Proteomes" id="UP000007319">
    <property type="component" value="Plasmid AZOBR_p1"/>
</dbReference>
<keyword evidence="1" id="KW-0614">Plasmid</keyword>
<organism evidence="1 2">
    <name type="scientific">Azospirillum baldaniorum</name>
    <dbReference type="NCBI Taxonomy" id="1064539"/>
    <lineage>
        <taxon>Bacteria</taxon>
        <taxon>Pseudomonadati</taxon>
        <taxon>Pseudomonadota</taxon>
        <taxon>Alphaproteobacteria</taxon>
        <taxon>Rhodospirillales</taxon>
        <taxon>Azospirillaceae</taxon>
        <taxon>Azospirillum</taxon>
    </lineage>
</organism>
<geneLocation type="plasmid" evidence="1 2">
    <name>AZOBR_p1</name>
</geneLocation>
<accession>A0A9P1JW90</accession>
<protein>
    <submittedName>
        <fullName evidence="1">Uncharacterized protein</fullName>
    </submittedName>
</protein>